<accession>A0A0R1RHH7</accession>
<evidence type="ECO:0000256" key="5">
    <source>
        <dbReference type="ARBA" id="ARBA00022763"/>
    </source>
</evidence>
<feature type="active site" description="Proton donor" evidence="15">
    <location>
        <position position="3"/>
    </location>
</feature>
<comment type="caution">
    <text evidence="18">The sequence shown here is derived from an EMBL/GenBank/DDBJ whole genome shotgun (WGS) entry which is preliminary data.</text>
</comment>
<dbReference type="RefSeq" id="WP_057889530.1">
    <property type="nucleotide sequence ID" value="NZ_AZFE01000030.1"/>
</dbReference>
<keyword evidence="9 15" id="KW-0238">DNA-binding</keyword>
<dbReference type="PATRIC" id="fig|1423778.4.peg.581"/>
<dbReference type="InterPro" id="IPR035937">
    <property type="entry name" value="FPG_N"/>
</dbReference>
<evidence type="ECO:0000256" key="10">
    <source>
        <dbReference type="ARBA" id="ARBA00023204"/>
    </source>
</evidence>
<dbReference type="GO" id="GO:0003684">
    <property type="term" value="F:damaged DNA binding"/>
    <property type="evidence" value="ECO:0007669"/>
    <property type="project" value="InterPro"/>
</dbReference>
<dbReference type="EC" id="3.2.2.23" evidence="15"/>
<dbReference type="AlphaFoldDB" id="A0A0R1RHH7"/>
<evidence type="ECO:0000256" key="14">
    <source>
        <dbReference type="ARBA" id="ARBA00044632"/>
    </source>
</evidence>
<dbReference type="HAMAP" id="MF_00103">
    <property type="entry name" value="Fapy_DNA_glycosyl"/>
    <property type="match status" value="1"/>
</dbReference>
<proteinExistence type="inferred from homology"/>
<sequence>MPELPEVETVRRGLIKIAKGRKIIGIDVNYPQTITNDIESFKQALIGQTIEDFNRRGKYLLFRFSNDLTMISHLRMEGKYFELPEGEVPRKHTHVIFHLDNQTQLCYNDTRKFGRMTLVDTGKELEYAGLKTIGPEPTDEDFTLDYFREILHKGRREIKPFLLDQKGVAGLGNIYVDEVLWMSKIHPEERANKLNDQQIILLRKSIINEIEVATKHHGTTVHSYTNAFGHAGDFQNELHAYGRVGEPCERCGNNLVKIKVAQRGTTFCPHCQQLSEE</sequence>
<feature type="binding site" evidence="15">
    <location>
        <position position="92"/>
    </location>
    <ligand>
        <name>DNA</name>
        <dbReference type="ChEBI" id="CHEBI:16991"/>
    </ligand>
</feature>
<dbReference type="FunFam" id="1.10.8.50:FF:000003">
    <property type="entry name" value="Formamidopyrimidine-DNA glycosylase"/>
    <property type="match status" value="1"/>
</dbReference>
<organism evidence="18 19">
    <name type="scientific">Paucilactobacillus oligofermentans DSM 15707 = LMG 22743</name>
    <dbReference type="NCBI Taxonomy" id="1423778"/>
    <lineage>
        <taxon>Bacteria</taxon>
        <taxon>Bacillati</taxon>
        <taxon>Bacillota</taxon>
        <taxon>Bacilli</taxon>
        <taxon>Lactobacillales</taxon>
        <taxon>Lactobacillaceae</taxon>
        <taxon>Paucilactobacillus</taxon>
    </lineage>
</organism>
<keyword evidence="13 15" id="KW-0326">Glycosidase</keyword>
<dbReference type="CDD" id="cd08966">
    <property type="entry name" value="EcFpg-like_N"/>
    <property type="match status" value="1"/>
</dbReference>
<dbReference type="SUPFAM" id="SSF81624">
    <property type="entry name" value="N-terminal domain of MutM-like DNA repair proteins"/>
    <property type="match status" value="1"/>
</dbReference>
<dbReference type="Pfam" id="PF06831">
    <property type="entry name" value="H2TH"/>
    <property type="match status" value="1"/>
</dbReference>
<keyword evidence="19" id="KW-1185">Reference proteome</keyword>
<dbReference type="EMBL" id="AZFE01000030">
    <property type="protein sequence ID" value="KRL55969.1"/>
    <property type="molecule type" value="Genomic_DNA"/>
</dbReference>
<keyword evidence="6 15" id="KW-0863">Zinc-finger</keyword>
<feature type="active site" description="Schiff-base intermediate with DNA" evidence="15">
    <location>
        <position position="2"/>
    </location>
</feature>
<evidence type="ECO:0000256" key="6">
    <source>
        <dbReference type="ARBA" id="ARBA00022771"/>
    </source>
</evidence>
<keyword evidence="11 15" id="KW-0456">Lyase</keyword>
<dbReference type="Pfam" id="PF01149">
    <property type="entry name" value="Fapy_DNA_glyco"/>
    <property type="match status" value="1"/>
</dbReference>
<evidence type="ECO:0000313" key="18">
    <source>
        <dbReference type="EMBL" id="KRL55969.1"/>
    </source>
</evidence>
<dbReference type="EC" id="4.2.99.18" evidence="15"/>
<dbReference type="InterPro" id="IPR010663">
    <property type="entry name" value="Znf_FPG/IleRS"/>
</dbReference>
<dbReference type="InterPro" id="IPR020629">
    <property type="entry name" value="FPG_Glyclase"/>
</dbReference>
<comment type="catalytic activity">
    <reaction evidence="1 15">
        <text>Hydrolysis of DNA containing ring-opened 7-methylguanine residues, releasing 2,6-diamino-4-hydroxy-5-(N-methyl)formamidopyrimidine.</text>
        <dbReference type="EC" id="3.2.2.23"/>
    </reaction>
</comment>
<comment type="catalytic activity">
    <reaction evidence="14 15">
        <text>2'-deoxyribonucleotide-(2'-deoxyribose 5'-phosphate)-2'-deoxyribonucleotide-DNA = a 3'-end 2'-deoxyribonucleotide-(2,3-dehydro-2,3-deoxyribose 5'-phosphate)-DNA + a 5'-end 5'-phospho-2'-deoxyribonucleoside-DNA + H(+)</text>
        <dbReference type="Rhea" id="RHEA:66592"/>
        <dbReference type="Rhea" id="RHEA-COMP:13180"/>
        <dbReference type="Rhea" id="RHEA-COMP:16897"/>
        <dbReference type="Rhea" id="RHEA-COMP:17067"/>
        <dbReference type="ChEBI" id="CHEBI:15378"/>
        <dbReference type="ChEBI" id="CHEBI:136412"/>
        <dbReference type="ChEBI" id="CHEBI:157695"/>
        <dbReference type="ChEBI" id="CHEBI:167181"/>
        <dbReference type="EC" id="4.2.99.18"/>
    </reaction>
</comment>
<evidence type="ECO:0000256" key="11">
    <source>
        <dbReference type="ARBA" id="ARBA00023239"/>
    </source>
</evidence>
<comment type="function">
    <text evidence="15">Involved in base excision repair of DNA damaged by oxidation or by mutagenic agents. Acts as DNA glycosylase that recognizes and removes damaged bases. Has a preference for oxidized purines, such as 7,8-dihydro-8-oxoguanine (8-oxoG). Has AP (apurinic/apyrimidinic) lyase activity and introduces nicks in the DNA strand. Cleaves the DNA backbone by beta-delta elimination to generate a single-strand break at the site of the removed base with both 3'- and 5'-phosphates.</text>
</comment>
<dbReference type="PANTHER" id="PTHR22993:SF9">
    <property type="entry name" value="FORMAMIDOPYRIMIDINE-DNA GLYCOSYLASE"/>
    <property type="match status" value="1"/>
</dbReference>
<comment type="subunit">
    <text evidence="3 15">Monomer.</text>
</comment>
<dbReference type="Gene3D" id="1.10.8.50">
    <property type="match status" value="1"/>
</dbReference>
<protein>
    <recommendedName>
        <fullName evidence="15">Formamidopyrimidine-DNA glycosylase</fullName>
        <shortName evidence="15">Fapy-DNA glycosylase</shortName>
        <ecNumber evidence="15">3.2.2.23</ecNumber>
    </recommendedName>
    <alternativeName>
        <fullName evidence="15">DNA-(apurinic or apyrimidinic site) lyase MutM</fullName>
        <shortName evidence="15">AP lyase MutM</shortName>
        <ecNumber evidence="15">4.2.99.18</ecNumber>
    </alternativeName>
</protein>
<dbReference type="GO" id="GO:0008270">
    <property type="term" value="F:zinc ion binding"/>
    <property type="evidence" value="ECO:0007669"/>
    <property type="project" value="UniProtKB-UniRule"/>
</dbReference>
<comment type="similarity">
    <text evidence="2 15">Belongs to the FPG family.</text>
</comment>
<reference evidence="18 19" key="1">
    <citation type="journal article" date="2015" name="Genome Announc.">
        <title>Expanding the biotechnology potential of lactobacilli through comparative genomics of 213 strains and associated genera.</title>
        <authorList>
            <person name="Sun Z."/>
            <person name="Harris H.M."/>
            <person name="McCann A."/>
            <person name="Guo C."/>
            <person name="Argimon S."/>
            <person name="Zhang W."/>
            <person name="Yang X."/>
            <person name="Jeffery I.B."/>
            <person name="Cooney J.C."/>
            <person name="Kagawa T.F."/>
            <person name="Liu W."/>
            <person name="Song Y."/>
            <person name="Salvetti E."/>
            <person name="Wrobel A."/>
            <person name="Rasinkangas P."/>
            <person name="Parkhill J."/>
            <person name="Rea M.C."/>
            <person name="O'Sullivan O."/>
            <person name="Ritari J."/>
            <person name="Douillard F.P."/>
            <person name="Paul Ross R."/>
            <person name="Yang R."/>
            <person name="Briner A.E."/>
            <person name="Felis G.E."/>
            <person name="de Vos W.M."/>
            <person name="Barrangou R."/>
            <person name="Klaenhammer T.R."/>
            <person name="Caufield P.W."/>
            <person name="Cui Y."/>
            <person name="Zhang H."/>
            <person name="O'Toole P.W."/>
        </authorList>
    </citation>
    <scope>NUCLEOTIDE SEQUENCE [LARGE SCALE GENOMIC DNA]</scope>
    <source>
        <strain evidence="18 19">DSM 15707</strain>
    </source>
</reference>
<dbReference type="KEGG" id="lol:LACOL_0741"/>
<dbReference type="Pfam" id="PF06827">
    <property type="entry name" value="zf-FPG_IleRS"/>
    <property type="match status" value="1"/>
</dbReference>
<dbReference type="PANTHER" id="PTHR22993">
    <property type="entry name" value="FORMAMIDOPYRIMIDINE-DNA GLYCOSYLASE"/>
    <property type="match status" value="1"/>
</dbReference>
<dbReference type="NCBIfam" id="NF002211">
    <property type="entry name" value="PRK01103.1"/>
    <property type="match status" value="1"/>
</dbReference>
<evidence type="ECO:0000256" key="3">
    <source>
        <dbReference type="ARBA" id="ARBA00011245"/>
    </source>
</evidence>
<name>A0A0R1RHH7_9LACO</name>
<dbReference type="SUPFAM" id="SSF46946">
    <property type="entry name" value="S13-like H2TH domain"/>
    <property type="match status" value="1"/>
</dbReference>
<comment type="cofactor">
    <cofactor evidence="15">
        <name>Zn(2+)</name>
        <dbReference type="ChEBI" id="CHEBI:29105"/>
    </cofactor>
    <text evidence="15">Binds 1 zinc ion per subunit.</text>
</comment>
<evidence type="ECO:0000256" key="7">
    <source>
        <dbReference type="ARBA" id="ARBA00022801"/>
    </source>
</evidence>
<dbReference type="GO" id="GO:0003690">
    <property type="term" value="F:double-stranded DNA binding"/>
    <property type="evidence" value="ECO:0007669"/>
    <property type="project" value="UniProtKB-ARBA"/>
</dbReference>
<evidence type="ECO:0000256" key="1">
    <source>
        <dbReference type="ARBA" id="ARBA00001668"/>
    </source>
</evidence>
<feature type="active site" description="Proton donor; for delta-elimination activity" evidence="15">
    <location>
        <position position="263"/>
    </location>
</feature>
<evidence type="ECO:0000259" key="16">
    <source>
        <dbReference type="PROSITE" id="PS51066"/>
    </source>
</evidence>
<keyword evidence="4 15" id="KW-0479">Metal-binding</keyword>
<feature type="binding site" evidence="15">
    <location>
        <position position="111"/>
    </location>
    <ligand>
        <name>DNA</name>
        <dbReference type="ChEBI" id="CHEBI:16991"/>
    </ligand>
</feature>
<dbReference type="PROSITE" id="PS01242">
    <property type="entry name" value="ZF_FPG_1"/>
    <property type="match status" value="1"/>
</dbReference>
<evidence type="ECO:0000256" key="15">
    <source>
        <dbReference type="HAMAP-Rule" id="MF_00103"/>
    </source>
</evidence>
<keyword evidence="8 15" id="KW-0862">Zinc</keyword>
<evidence type="ECO:0000256" key="9">
    <source>
        <dbReference type="ARBA" id="ARBA00023125"/>
    </source>
</evidence>
<dbReference type="SMART" id="SM00898">
    <property type="entry name" value="Fapy_DNA_glyco"/>
    <property type="match status" value="1"/>
</dbReference>
<keyword evidence="12 15" id="KW-0511">Multifunctional enzyme</keyword>
<feature type="domain" description="FPG-type" evidence="16">
    <location>
        <begin position="239"/>
        <end position="273"/>
    </location>
</feature>
<dbReference type="Proteomes" id="UP000051697">
    <property type="component" value="Unassembled WGS sequence"/>
</dbReference>
<keyword evidence="5 15" id="KW-0227">DNA damage</keyword>
<keyword evidence="10 15" id="KW-0234">DNA repair</keyword>
<evidence type="ECO:0000256" key="12">
    <source>
        <dbReference type="ARBA" id="ARBA00023268"/>
    </source>
</evidence>
<dbReference type="InterPro" id="IPR015886">
    <property type="entry name" value="H2TH_FPG"/>
</dbReference>
<dbReference type="NCBIfam" id="TIGR00577">
    <property type="entry name" value="fpg"/>
    <property type="match status" value="1"/>
</dbReference>
<evidence type="ECO:0000256" key="13">
    <source>
        <dbReference type="ARBA" id="ARBA00023295"/>
    </source>
</evidence>
<feature type="active site" description="Proton donor; for beta-elimination activity" evidence="15">
    <location>
        <position position="58"/>
    </location>
</feature>
<feature type="domain" description="Formamidopyrimidine-DNA glycosylase catalytic" evidence="17">
    <location>
        <begin position="2"/>
        <end position="114"/>
    </location>
</feature>
<evidence type="ECO:0000256" key="8">
    <source>
        <dbReference type="ARBA" id="ARBA00022833"/>
    </source>
</evidence>
<evidence type="ECO:0000256" key="2">
    <source>
        <dbReference type="ARBA" id="ARBA00009409"/>
    </source>
</evidence>
<dbReference type="STRING" id="1423778.FC70_GL000554"/>
<dbReference type="GO" id="GO:0006284">
    <property type="term" value="P:base-excision repair"/>
    <property type="evidence" value="ECO:0007669"/>
    <property type="project" value="InterPro"/>
</dbReference>
<keyword evidence="7 15" id="KW-0378">Hydrolase</keyword>
<dbReference type="GO" id="GO:0140078">
    <property type="term" value="F:class I DNA-(apurinic or apyrimidinic site) endonuclease activity"/>
    <property type="evidence" value="ECO:0007669"/>
    <property type="project" value="UniProtKB-EC"/>
</dbReference>
<evidence type="ECO:0000259" key="17">
    <source>
        <dbReference type="PROSITE" id="PS51068"/>
    </source>
</evidence>
<gene>
    <name evidence="15" type="primary">mutM</name>
    <name evidence="15" type="synonym">fpg</name>
    <name evidence="18" type="ORF">FC70_GL000554</name>
</gene>
<dbReference type="InterPro" id="IPR015887">
    <property type="entry name" value="DNA_glyclase_Znf_dom_DNA_BS"/>
</dbReference>
<dbReference type="SUPFAM" id="SSF57716">
    <property type="entry name" value="Glucocorticoid receptor-like (DNA-binding domain)"/>
    <property type="match status" value="1"/>
</dbReference>
<dbReference type="PROSITE" id="PS51066">
    <property type="entry name" value="ZF_FPG_2"/>
    <property type="match status" value="1"/>
</dbReference>
<comment type="caution">
    <text evidence="15">Lacks conserved residue(s) required for the propagation of feature annotation.</text>
</comment>
<dbReference type="InterPro" id="IPR012319">
    <property type="entry name" value="FPG_cat"/>
</dbReference>
<dbReference type="InterPro" id="IPR010979">
    <property type="entry name" value="Ribosomal_uS13-like_H2TH"/>
</dbReference>
<dbReference type="GO" id="GO:0034039">
    <property type="term" value="F:8-oxo-7,8-dihydroguanine DNA N-glycosylase activity"/>
    <property type="evidence" value="ECO:0007669"/>
    <property type="project" value="TreeGrafter"/>
</dbReference>
<dbReference type="Gene3D" id="3.20.190.10">
    <property type="entry name" value="MutM-like, N-terminal"/>
    <property type="match status" value="1"/>
</dbReference>
<dbReference type="OrthoDB" id="9800855at2"/>
<dbReference type="PROSITE" id="PS51068">
    <property type="entry name" value="FPG_CAT"/>
    <property type="match status" value="1"/>
</dbReference>
<evidence type="ECO:0000256" key="4">
    <source>
        <dbReference type="ARBA" id="ARBA00022723"/>
    </source>
</evidence>
<dbReference type="SMART" id="SM01232">
    <property type="entry name" value="H2TH"/>
    <property type="match status" value="1"/>
</dbReference>
<dbReference type="InterPro" id="IPR000214">
    <property type="entry name" value="Znf_DNA_glyclase/AP_lyase"/>
</dbReference>
<evidence type="ECO:0000313" key="19">
    <source>
        <dbReference type="Proteomes" id="UP000051697"/>
    </source>
</evidence>